<dbReference type="RefSeq" id="WP_089296720.1">
    <property type="nucleotide sequence ID" value="NZ_BOMU01000069.1"/>
</dbReference>
<accession>A0A239E1B4</accession>
<name>A0A239E1B4_9ACTN</name>
<keyword evidence="3" id="KW-1185">Reference proteome</keyword>
<dbReference type="OrthoDB" id="9793039at2"/>
<evidence type="ECO:0000313" key="2">
    <source>
        <dbReference type="EMBL" id="SNS38397.1"/>
    </source>
</evidence>
<dbReference type="InterPro" id="IPR041581">
    <property type="entry name" value="Glyoxalase_6"/>
</dbReference>
<dbReference type="InterPro" id="IPR029068">
    <property type="entry name" value="Glyas_Bleomycin-R_OHBP_Dase"/>
</dbReference>
<dbReference type="SUPFAM" id="SSF54593">
    <property type="entry name" value="Glyoxalase/Bleomycin resistance protein/Dihydroxybiphenyl dioxygenase"/>
    <property type="match status" value="1"/>
</dbReference>
<dbReference type="Gene3D" id="3.10.180.10">
    <property type="entry name" value="2,3-Dihydroxybiphenyl 1,2-Dioxygenase, domain 1"/>
    <property type="match status" value="1"/>
</dbReference>
<dbReference type="Pfam" id="PF18029">
    <property type="entry name" value="Glyoxalase_6"/>
    <property type="match status" value="1"/>
</dbReference>
<evidence type="ECO:0000313" key="3">
    <source>
        <dbReference type="Proteomes" id="UP000198415"/>
    </source>
</evidence>
<feature type="domain" description="VOC" evidence="1">
    <location>
        <begin position="4"/>
        <end position="115"/>
    </location>
</feature>
<dbReference type="InterPro" id="IPR037523">
    <property type="entry name" value="VOC_core"/>
</dbReference>
<dbReference type="Proteomes" id="UP000198415">
    <property type="component" value="Unassembled WGS sequence"/>
</dbReference>
<dbReference type="EMBL" id="FZNR01000014">
    <property type="protein sequence ID" value="SNS38397.1"/>
    <property type="molecule type" value="Genomic_DNA"/>
</dbReference>
<evidence type="ECO:0000259" key="1">
    <source>
        <dbReference type="PROSITE" id="PS51819"/>
    </source>
</evidence>
<dbReference type="AlphaFoldDB" id="A0A239E1B4"/>
<organism evidence="2 3">
    <name type="scientific">Actinoplanes regularis</name>
    <dbReference type="NCBI Taxonomy" id="52697"/>
    <lineage>
        <taxon>Bacteria</taxon>
        <taxon>Bacillati</taxon>
        <taxon>Actinomycetota</taxon>
        <taxon>Actinomycetes</taxon>
        <taxon>Micromonosporales</taxon>
        <taxon>Micromonosporaceae</taxon>
        <taxon>Actinoplanes</taxon>
    </lineage>
</organism>
<dbReference type="PROSITE" id="PS51819">
    <property type="entry name" value="VOC"/>
    <property type="match status" value="1"/>
</dbReference>
<dbReference type="CDD" id="cd07247">
    <property type="entry name" value="SgaA_N_like"/>
    <property type="match status" value="1"/>
</dbReference>
<dbReference type="InterPro" id="IPR052164">
    <property type="entry name" value="Anthracycline_SecMetBiosynth"/>
</dbReference>
<gene>
    <name evidence="2" type="ORF">SAMN06264365_114206</name>
</gene>
<protein>
    <recommendedName>
        <fullName evidence="1">VOC domain-containing protein</fullName>
    </recommendedName>
</protein>
<proteinExistence type="predicted"/>
<reference evidence="2 3" key="1">
    <citation type="submission" date="2017-06" db="EMBL/GenBank/DDBJ databases">
        <authorList>
            <person name="Kim H.J."/>
            <person name="Triplett B.A."/>
        </authorList>
    </citation>
    <scope>NUCLEOTIDE SEQUENCE [LARGE SCALE GENOMIC DNA]</scope>
    <source>
        <strain evidence="2 3">DSM 43151</strain>
    </source>
</reference>
<sequence>MTQPVTYVELNSPDLPASAAFFSAVFGWEPQPFATPEYLVAPHGAGPGVDTALLASRDGQPRAVPVIQVPDLDAATAAVGAHGGTVVVPPFELAGVGRGCYVLDPAGLLIGLHAPDRR</sequence>
<dbReference type="PANTHER" id="PTHR33993">
    <property type="entry name" value="GLYOXALASE-RELATED"/>
    <property type="match status" value="1"/>
</dbReference>